<feature type="compositionally biased region" description="Low complexity" evidence="9">
    <location>
        <begin position="177"/>
        <end position="201"/>
    </location>
</feature>
<feature type="domain" description="Zn(2)-C6 fungal-type" evidence="10">
    <location>
        <begin position="99"/>
        <end position="128"/>
    </location>
</feature>
<keyword evidence="7" id="KW-0804">Transcription</keyword>
<dbReference type="GO" id="GO:0005634">
    <property type="term" value="C:nucleus"/>
    <property type="evidence" value="ECO:0007669"/>
    <property type="project" value="UniProtKB-SubCell"/>
</dbReference>
<dbReference type="VEuPathDB" id="FungiDB:LELG_02218"/>
<dbReference type="InterPro" id="IPR036864">
    <property type="entry name" value="Zn2-C6_fun-type_DNA-bd_sf"/>
</dbReference>
<evidence type="ECO:0000256" key="2">
    <source>
        <dbReference type="ARBA" id="ARBA00009382"/>
    </source>
</evidence>
<name>A5DXY1_LODEL</name>
<dbReference type="OMA" id="NLCHFKV"/>
<reference evidence="11 12" key="1">
    <citation type="journal article" date="2009" name="Nature">
        <title>Evolution of pathogenicity and sexual reproduction in eight Candida genomes.</title>
        <authorList>
            <person name="Butler G."/>
            <person name="Rasmussen M.D."/>
            <person name="Lin M.F."/>
            <person name="Santos M.A."/>
            <person name="Sakthikumar S."/>
            <person name="Munro C.A."/>
            <person name="Rheinbay E."/>
            <person name="Grabherr M."/>
            <person name="Forche A."/>
            <person name="Reedy J.L."/>
            <person name="Agrafioti I."/>
            <person name="Arnaud M.B."/>
            <person name="Bates S."/>
            <person name="Brown A.J."/>
            <person name="Brunke S."/>
            <person name="Costanzo M.C."/>
            <person name="Fitzpatrick D.A."/>
            <person name="de Groot P.W."/>
            <person name="Harris D."/>
            <person name="Hoyer L.L."/>
            <person name="Hube B."/>
            <person name="Klis F.M."/>
            <person name="Kodira C."/>
            <person name="Lennard N."/>
            <person name="Logue M.E."/>
            <person name="Martin R."/>
            <person name="Neiman A.M."/>
            <person name="Nikolaou E."/>
            <person name="Quail M.A."/>
            <person name="Quinn J."/>
            <person name="Santos M.C."/>
            <person name="Schmitzberger F.F."/>
            <person name="Sherlock G."/>
            <person name="Shah P."/>
            <person name="Silverstein K.A."/>
            <person name="Skrzypek M.S."/>
            <person name="Soll D."/>
            <person name="Staggs R."/>
            <person name="Stansfield I."/>
            <person name="Stumpf M.P."/>
            <person name="Sudbery P.E."/>
            <person name="Srikantha T."/>
            <person name="Zeng Q."/>
            <person name="Berman J."/>
            <person name="Berriman M."/>
            <person name="Heitman J."/>
            <person name="Gow N.A."/>
            <person name="Lorenz M.C."/>
            <person name="Birren B.W."/>
            <person name="Kellis M."/>
            <person name="Cuomo C.A."/>
        </authorList>
    </citation>
    <scope>NUCLEOTIDE SEQUENCE [LARGE SCALE GENOMIC DNA]</scope>
    <source>
        <strain evidence="12">ATCC 11503 / BCRC 21390 / CBS 2605 / JCM 1781 / NBRC 1676 / NRRL YB-4239</strain>
    </source>
</reference>
<protein>
    <recommendedName>
        <fullName evidence="10">Zn(2)-C6 fungal-type domain-containing protein</fullName>
    </recommendedName>
</protein>
<evidence type="ECO:0000313" key="11">
    <source>
        <dbReference type="EMBL" id="EDK44039.1"/>
    </source>
</evidence>
<keyword evidence="12" id="KW-1185">Reference proteome</keyword>
<evidence type="ECO:0000259" key="10">
    <source>
        <dbReference type="PROSITE" id="PS50048"/>
    </source>
</evidence>
<evidence type="ECO:0000256" key="6">
    <source>
        <dbReference type="ARBA" id="ARBA00023125"/>
    </source>
</evidence>
<dbReference type="GeneID" id="5233772"/>
<evidence type="ECO:0000256" key="9">
    <source>
        <dbReference type="SAM" id="MobiDB-lite"/>
    </source>
</evidence>
<dbReference type="STRING" id="379508.A5DXY1"/>
<dbReference type="Gene3D" id="4.10.240.10">
    <property type="entry name" value="Zn(2)-C6 fungal-type DNA-binding domain"/>
    <property type="match status" value="1"/>
</dbReference>
<dbReference type="EMBL" id="CH981525">
    <property type="protein sequence ID" value="EDK44039.1"/>
    <property type="molecule type" value="Genomic_DNA"/>
</dbReference>
<dbReference type="SUPFAM" id="SSF57701">
    <property type="entry name" value="Zn2/Cys6 DNA-binding domain"/>
    <property type="match status" value="1"/>
</dbReference>
<feature type="compositionally biased region" description="Pro residues" evidence="9">
    <location>
        <begin position="17"/>
        <end position="42"/>
    </location>
</feature>
<feature type="compositionally biased region" description="Basic residues" evidence="9">
    <location>
        <begin position="77"/>
        <end position="95"/>
    </location>
</feature>
<dbReference type="GO" id="GO:0003677">
    <property type="term" value="F:DNA binding"/>
    <property type="evidence" value="ECO:0007669"/>
    <property type="project" value="UniProtKB-KW"/>
</dbReference>
<dbReference type="InParanoid" id="A5DXY1"/>
<feature type="compositionally biased region" description="Low complexity" evidence="9">
    <location>
        <begin position="232"/>
        <end position="256"/>
    </location>
</feature>
<dbReference type="AlphaFoldDB" id="A5DXY1"/>
<proteinExistence type="inferred from homology"/>
<dbReference type="PANTHER" id="PTHR31668">
    <property type="entry name" value="GLUCOSE TRANSPORT TRANSCRIPTION REGULATOR RGT1-RELATED-RELATED"/>
    <property type="match status" value="1"/>
</dbReference>
<feature type="compositionally biased region" description="Polar residues" evidence="9">
    <location>
        <begin position="207"/>
        <end position="222"/>
    </location>
</feature>
<evidence type="ECO:0000256" key="3">
    <source>
        <dbReference type="ARBA" id="ARBA00022723"/>
    </source>
</evidence>
<dbReference type="InterPro" id="IPR001138">
    <property type="entry name" value="Zn2Cys6_DnaBD"/>
</dbReference>
<feature type="region of interest" description="Disordered" evidence="9">
    <location>
        <begin position="1"/>
        <end position="97"/>
    </location>
</feature>
<feature type="compositionally biased region" description="Low complexity" evidence="9">
    <location>
        <begin position="755"/>
        <end position="782"/>
    </location>
</feature>
<evidence type="ECO:0000256" key="5">
    <source>
        <dbReference type="ARBA" id="ARBA00023015"/>
    </source>
</evidence>
<evidence type="ECO:0000313" key="12">
    <source>
        <dbReference type="Proteomes" id="UP000001996"/>
    </source>
</evidence>
<dbReference type="PROSITE" id="PS50048">
    <property type="entry name" value="ZN2_CY6_FUNGAL_2"/>
    <property type="match status" value="1"/>
</dbReference>
<comment type="similarity">
    <text evidence="2">Belongs to the MAL13 family.</text>
</comment>
<sequence>MQAGDHSQLVNGSTSSPLPPLTNPSSQPYPYPNPPLPPPPPSSRINSFFHQDTRTEDAPNHLGAFNPGKQPVVTKLTNKHTASKLVNKTRKKRTPTSRACDACARRKVKCDPNTPCAPCVASGLSCTRNRERKKSGPKTLSKKTLDAINNLSEVIDFNTGSTPQNLARPPLPKHRSSTSATSKSPSTLEEETQLSSEYLESPPAPTTTPGSQRTSLSHSHTPNPGIAIEKALQGQSLLQQQQQQQQQQHSQQLLHQNQHQLTMPVSGNSHISPESQNLAPSSASSLEEYLVTPYYLVENIKLLSDEPAIYALVQPLTVNSVLANHGMLVNFLLANFRNQDTPLGNPHFQELNLLNHHEDSLYLSTLLIILTLNQIIAEILIKMKKQKFKDLARYPKKYLMFRPYKNFKNLCHFKVLEIFTLIEKNFIVPPIIPKVRANNGGLNNLPAHLSQYQVYYNLSLASMQLCNYYHILNLTNTLNPATSMQNAYGNEAQEHQKILFMHRAITYFHLLNVKPDDSLVPIRELYGLLFSSERYYLIFSSYKYNVNVVRNNDIILHLRSGNYEDVGYIYQLMKIVDDLGMIDMLCRNSNFNVMIDFAKPQSGYYETKASITRLQGTEPLHGLLRDVLLFKILLVRPLNLEQSKIEIVAIINSLSNVLEAADSDIFKIQISNYQSLQPLLHILKVFLEIKQTETRLNMPLNIHDQELLVRYSELLILHFPFFNNINKLIRAHKILNNWFLILSESRKEEAVYQGSEMSMPQPSTSSTTTMETPSMNLPQSQHPLLQPQRSYQSLQLQQLQQLQQQQQIKQFDGPGQAEQTTMAPMAPQTPINASLVPFHTGITPTINQPSSSFMNLPRIQLQQRVASQIDINELLRDFTESSINCTDNQSNFPTSSVQHKADDDYEDEEQDFFSIVPKNEHGHKFAKRKRESVLEHFQNQQSPFTQSSHKMINPAVTAMRNSTSNSNLAMSASQRSFLSLFNAANYVEDEAQITMPANNALGGGAGGGAGGGDGGVSGSGVDASGISAGQLHGSGGSASRLNYPSSSFFNLFQMSGTTPNNV</sequence>
<dbReference type="GO" id="GO:0000981">
    <property type="term" value="F:DNA-binding transcription factor activity, RNA polymerase II-specific"/>
    <property type="evidence" value="ECO:0007669"/>
    <property type="project" value="InterPro"/>
</dbReference>
<keyword evidence="6" id="KW-0238">DNA-binding</keyword>
<dbReference type="InterPro" id="IPR050797">
    <property type="entry name" value="Carb_Metab_Trans_Reg"/>
</dbReference>
<dbReference type="GO" id="GO:0008270">
    <property type="term" value="F:zinc ion binding"/>
    <property type="evidence" value="ECO:0007669"/>
    <property type="project" value="InterPro"/>
</dbReference>
<evidence type="ECO:0000256" key="8">
    <source>
        <dbReference type="ARBA" id="ARBA00023242"/>
    </source>
</evidence>
<dbReference type="Proteomes" id="UP000001996">
    <property type="component" value="Unassembled WGS sequence"/>
</dbReference>
<evidence type="ECO:0000256" key="1">
    <source>
        <dbReference type="ARBA" id="ARBA00004123"/>
    </source>
</evidence>
<comment type="subcellular location">
    <subcellularLocation>
        <location evidence="1">Nucleus</location>
    </subcellularLocation>
</comment>
<dbReference type="Pfam" id="PF00172">
    <property type="entry name" value="Zn_clus"/>
    <property type="match status" value="1"/>
</dbReference>
<evidence type="ECO:0000256" key="4">
    <source>
        <dbReference type="ARBA" id="ARBA00022833"/>
    </source>
</evidence>
<dbReference type="CDD" id="cd00067">
    <property type="entry name" value="GAL4"/>
    <property type="match status" value="1"/>
</dbReference>
<dbReference type="PROSITE" id="PS00463">
    <property type="entry name" value="ZN2_CY6_FUNGAL_1"/>
    <property type="match status" value="1"/>
</dbReference>
<dbReference type="eggNOG" id="ENOG502QT79">
    <property type="taxonomic scope" value="Eukaryota"/>
</dbReference>
<accession>A5DXY1</accession>
<dbReference type="PANTHER" id="PTHR31668:SF18">
    <property type="entry name" value="MALTOSE FERMENTATION REGULATORY PROTEIN MAL13-RELATED"/>
    <property type="match status" value="1"/>
</dbReference>
<evidence type="ECO:0000256" key="7">
    <source>
        <dbReference type="ARBA" id="ARBA00023163"/>
    </source>
</evidence>
<dbReference type="HOGENOM" id="CLU_010476_0_0_1"/>
<keyword evidence="4" id="KW-0862">Zinc</keyword>
<feature type="region of interest" description="Disordered" evidence="9">
    <location>
        <begin position="157"/>
        <end position="256"/>
    </location>
</feature>
<feature type="region of interest" description="Disordered" evidence="9">
    <location>
        <begin position="753"/>
        <end position="782"/>
    </location>
</feature>
<dbReference type="KEGG" id="lel:PVL30_002243"/>
<keyword evidence="3" id="KW-0479">Metal-binding</keyword>
<dbReference type="SMART" id="SM00066">
    <property type="entry name" value="GAL4"/>
    <property type="match status" value="1"/>
</dbReference>
<keyword evidence="8" id="KW-0539">Nucleus</keyword>
<organism evidence="11 12">
    <name type="scientific">Lodderomyces elongisporus (strain ATCC 11503 / CBS 2605 / JCM 1781 / NBRC 1676 / NRRL YB-4239)</name>
    <name type="common">Yeast</name>
    <name type="synonym">Saccharomyces elongisporus</name>
    <dbReference type="NCBI Taxonomy" id="379508"/>
    <lineage>
        <taxon>Eukaryota</taxon>
        <taxon>Fungi</taxon>
        <taxon>Dikarya</taxon>
        <taxon>Ascomycota</taxon>
        <taxon>Saccharomycotina</taxon>
        <taxon>Pichiomycetes</taxon>
        <taxon>Debaryomycetaceae</taxon>
        <taxon>Candida/Lodderomyces clade</taxon>
        <taxon>Lodderomyces</taxon>
    </lineage>
</organism>
<gene>
    <name evidence="11" type="ORF">LELG_02218</name>
</gene>
<dbReference type="OrthoDB" id="2534600at2759"/>
<keyword evidence="5" id="KW-0805">Transcription regulation</keyword>